<evidence type="ECO:0000256" key="6">
    <source>
        <dbReference type="ARBA" id="ARBA00025448"/>
    </source>
</evidence>
<reference evidence="14" key="1">
    <citation type="journal article" date="2019" name="Int. J. Syst. Evol. Microbiol.">
        <title>The Global Catalogue of Microorganisms (GCM) 10K type strain sequencing project: providing services to taxonomists for standard genome sequencing and annotation.</title>
        <authorList>
            <consortium name="The Broad Institute Genomics Platform"/>
            <consortium name="The Broad Institute Genome Sequencing Center for Infectious Disease"/>
            <person name="Wu L."/>
            <person name="Ma J."/>
        </authorList>
    </citation>
    <scope>NUCLEOTIDE SEQUENCE [LARGE SCALE GENOMIC DNA]</scope>
    <source>
        <strain evidence="14">JCM 17564</strain>
    </source>
</reference>
<dbReference type="RefSeq" id="WP_344696153.1">
    <property type="nucleotide sequence ID" value="NZ_BAABBR010000001.1"/>
</dbReference>
<dbReference type="InterPro" id="IPR036563">
    <property type="entry name" value="MoaE_sf"/>
</dbReference>
<dbReference type="CDD" id="cd00756">
    <property type="entry name" value="MoaE"/>
    <property type="match status" value="1"/>
</dbReference>
<dbReference type="Proteomes" id="UP001424459">
    <property type="component" value="Unassembled WGS sequence"/>
</dbReference>
<evidence type="ECO:0000256" key="11">
    <source>
        <dbReference type="ARBA" id="ARBA00032474"/>
    </source>
</evidence>
<dbReference type="Gene3D" id="3.90.1170.40">
    <property type="entry name" value="Molybdopterin biosynthesis MoaE subunit"/>
    <property type="match status" value="1"/>
</dbReference>
<evidence type="ECO:0000256" key="3">
    <source>
        <dbReference type="ARBA" id="ARBA00011950"/>
    </source>
</evidence>
<comment type="caution">
    <text evidence="13">The sequence shown here is derived from an EMBL/GenBank/DDBJ whole genome shotgun (WGS) entry which is preliminary data.</text>
</comment>
<evidence type="ECO:0000256" key="8">
    <source>
        <dbReference type="ARBA" id="ARBA00029745"/>
    </source>
</evidence>
<accession>A0ABP7U056</accession>
<comment type="function">
    <text evidence="6">Converts molybdopterin precursor Z into molybdopterin. This requires the incorporation of two sulfur atoms into precursor Z to generate a dithiolene group. The sulfur is provided by MoaD.</text>
</comment>
<comment type="subunit">
    <text evidence="7">Heterotetramer of 2 MoaD subunits and 2 MoaE subunits. Also stable as homodimer. The enzyme changes between these two forms during catalysis.</text>
</comment>
<evidence type="ECO:0000256" key="10">
    <source>
        <dbReference type="ARBA" id="ARBA00030781"/>
    </source>
</evidence>
<comment type="similarity">
    <text evidence="2">Belongs to the MoaE family.</text>
</comment>
<evidence type="ECO:0000256" key="5">
    <source>
        <dbReference type="ARBA" id="ARBA00023150"/>
    </source>
</evidence>
<proteinExistence type="inferred from homology"/>
<evidence type="ECO:0000313" key="14">
    <source>
        <dbReference type="Proteomes" id="UP001424459"/>
    </source>
</evidence>
<sequence>MTARATLIDGPFSPEALYRDFLARLGEEAGAVVTFTGLVRGGDVTGLLLEHHPLRTAVSLEAIAAAGAARFEVSGIEVVHRCGLIGPGEPIVWVAAAAPHRRAAFEAADYLMDRLKTEAVFWKREEATGGGRWIEPTEADRHAATRWE</sequence>
<evidence type="ECO:0000256" key="7">
    <source>
        <dbReference type="ARBA" id="ARBA00026066"/>
    </source>
</evidence>
<dbReference type="Pfam" id="PF02391">
    <property type="entry name" value="MoaE"/>
    <property type="match status" value="1"/>
</dbReference>
<evidence type="ECO:0000256" key="4">
    <source>
        <dbReference type="ARBA" id="ARBA00013858"/>
    </source>
</evidence>
<dbReference type="EMBL" id="BAABBR010000001">
    <property type="protein sequence ID" value="GAA4033884.1"/>
    <property type="molecule type" value="Genomic_DNA"/>
</dbReference>
<gene>
    <name evidence="13" type="ORF">GCM10022281_12310</name>
</gene>
<evidence type="ECO:0000256" key="12">
    <source>
        <dbReference type="ARBA" id="ARBA00049878"/>
    </source>
</evidence>
<name>A0ABP7U056_9SPHN</name>
<comment type="catalytic activity">
    <reaction evidence="12">
        <text>2 [molybdopterin-synthase sulfur-carrier protein]-C-terminal-Gly-aminoethanethioate + cyclic pyranopterin phosphate + H2O = molybdopterin + 2 [molybdopterin-synthase sulfur-carrier protein]-C-terminal Gly-Gly + 2 H(+)</text>
        <dbReference type="Rhea" id="RHEA:26333"/>
        <dbReference type="Rhea" id="RHEA-COMP:12202"/>
        <dbReference type="Rhea" id="RHEA-COMP:19907"/>
        <dbReference type="ChEBI" id="CHEBI:15377"/>
        <dbReference type="ChEBI" id="CHEBI:15378"/>
        <dbReference type="ChEBI" id="CHEBI:58698"/>
        <dbReference type="ChEBI" id="CHEBI:59648"/>
        <dbReference type="ChEBI" id="CHEBI:90778"/>
        <dbReference type="ChEBI" id="CHEBI:232372"/>
        <dbReference type="EC" id="2.8.1.12"/>
    </reaction>
</comment>
<dbReference type="PANTHER" id="PTHR23404">
    <property type="entry name" value="MOLYBDOPTERIN SYNTHASE RELATED"/>
    <property type="match status" value="1"/>
</dbReference>
<keyword evidence="14" id="KW-1185">Reference proteome</keyword>
<evidence type="ECO:0000256" key="9">
    <source>
        <dbReference type="ARBA" id="ARBA00030407"/>
    </source>
</evidence>
<organism evidence="13 14">
    <name type="scientific">Sphingomonas rosea</name>
    <dbReference type="NCBI Taxonomy" id="335605"/>
    <lineage>
        <taxon>Bacteria</taxon>
        <taxon>Pseudomonadati</taxon>
        <taxon>Pseudomonadota</taxon>
        <taxon>Alphaproteobacteria</taxon>
        <taxon>Sphingomonadales</taxon>
        <taxon>Sphingomonadaceae</taxon>
        <taxon>Sphingomonas</taxon>
    </lineage>
</organism>
<protein>
    <recommendedName>
        <fullName evidence="4">Molybdopterin synthase catalytic subunit</fullName>
        <ecNumber evidence="3">2.8.1.12</ecNumber>
    </recommendedName>
    <alternativeName>
        <fullName evidence="10">MPT synthase subunit 2</fullName>
    </alternativeName>
    <alternativeName>
        <fullName evidence="8">Molybdenum cofactor biosynthesis protein E</fullName>
    </alternativeName>
    <alternativeName>
        <fullName evidence="9">Molybdopterin-converting factor large subunit</fullName>
    </alternativeName>
    <alternativeName>
        <fullName evidence="11">Molybdopterin-converting factor subunit 2</fullName>
    </alternativeName>
</protein>
<dbReference type="SUPFAM" id="SSF54690">
    <property type="entry name" value="Molybdopterin synthase subunit MoaE"/>
    <property type="match status" value="1"/>
</dbReference>
<dbReference type="EC" id="2.8.1.12" evidence="3"/>
<comment type="pathway">
    <text evidence="1">Cofactor biosynthesis; molybdopterin biosynthesis.</text>
</comment>
<evidence type="ECO:0000256" key="1">
    <source>
        <dbReference type="ARBA" id="ARBA00005046"/>
    </source>
</evidence>
<evidence type="ECO:0000256" key="2">
    <source>
        <dbReference type="ARBA" id="ARBA00005426"/>
    </source>
</evidence>
<keyword evidence="5" id="KW-0501">Molybdenum cofactor biosynthesis</keyword>
<dbReference type="InterPro" id="IPR003448">
    <property type="entry name" value="Mopterin_biosynth_MoaE"/>
</dbReference>
<evidence type="ECO:0000313" key="13">
    <source>
        <dbReference type="EMBL" id="GAA4033884.1"/>
    </source>
</evidence>